<dbReference type="GO" id="GO:0005506">
    <property type="term" value="F:iron ion binding"/>
    <property type="evidence" value="ECO:0007669"/>
    <property type="project" value="InterPro"/>
</dbReference>
<gene>
    <name evidence="9" type="ORF">TGAM01_v205472</name>
</gene>
<dbReference type="AlphaFoldDB" id="A0A2P4ZMS1"/>
<dbReference type="PANTHER" id="PTHR47582:SF1">
    <property type="entry name" value="P450, PUTATIVE (EUROFUNG)-RELATED"/>
    <property type="match status" value="1"/>
</dbReference>
<reference evidence="9 10" key="1">
    <citation type="journal article" date="2016" name="Genome Announc.">
        <title>Draft Whole-Genome Sequence of Trichoderma gamsii T6085, a Promising Biocontrol Agent of Fusarium Head Blight on Wheat.</title>
        <authorList>
            <person name="Baroncelli R."/>
            <person name="Zapparata A."/>
            <person name="Piaggeschi G."/>
            <person name="Sarrocco S."/>
            <person name="Vannacci G."/>
        </authorList>
    </citation>
    <scope>NUCLEOTIDE SEQUENCE [LARGE SCALE GENOMIC DNA]</scope>
    <source>
        <strain evidence="9 10">T6085</strain>
    </source>
</reference>
<evidence type="ECO:0000256" key="8">
    <source>
        <dbReference type="SAM" id="Phobius"/>
    </source>
</evidence>
<dbReference type="Gene3D" id="1.10.630.10">
    <property type="entry name" value="Cytochrome P450"/>
    <property type="match status" value="1"/>
</dbReference>
<organism evidence="9 10">
    <name type="scientific">Trichoderma gamsii</name>
    <dbReference type="NCBI Taxonomy" id="398673"/>
    <lineage>
        <taxon>Eukaryota</taxon>
        <taxon>Fungi</taxon>
        <taxon>Dikarya</taxon>
        <taxon>Ascomycota</taxon>
        <taxon>Pezizomycotina</taxon>
        <taxon>Sordariomycetes</taxon>
        <taxon>Hypocreomycetidae</taxon>
        <taxon>Hypocreales</taxon>
        <taxon>Hypocreaceae</taxon>
        <taxon>Trichoderma</taxon>
    </lineage>
</organism>
<evidence type="ECO:0000256" key="2">
    <source>
        <dbReference type="ARBA" id="ARBA00010617"/>
    </source>
</evidence>
<keyword evidence="3 6" id="KW-0479">Metal-binding</keyword>
<dbReference type="InterPro" id="IPR017972">
    <property type="entry name" value="Cyt_P450_CS"/>
</dbReference>
<evidence type="ECO:0000256" key="5">
    <source>
        <dbReference type="ARBA" id="ARBA00023033"/>
    </source>
</evidence>
<dbReference type="PANTHER" id="PTHR47582">
    <property type="entry name" value="P450, PUTATIVE (EUROFUNG)-RELATED"/>
    <property type="match status" value="1"/>
</dbReference>
<dbReference type="GeneID" id="29982870"/>
<feature type="region of interest" description="Disordered" evidence="7">
    <location>
        <begin position="517"/>
        <end position="544"/>
    </location>
</feature>
<evidence type="ECO:0000256" key="4">
    <source>
        <dbReference type="ARBA" id="ARBA00023004"/>
    </source>
</evidence>
<evidence type="ECO:0008006" key="11">
    <source>
        <dbReference type="Google" id="ProtNLM"/>
    </source>
</evidence>
<evidence type="ECO:0000256" key="3">
    <source>
        <dbReference type="ARBA" id="ARBA00022723"/>
    </source>
</evidence>
<dbReference type="PROSITE" id="PS00086">
    <property type="entry name" value="CYTOCHROME_P450"/>
    <property type="match status" value="1"/>
</dbReference>
<keyword evidence="8" id="KW-1133">Transmembrane helix</keyword>
<feature type="transmembrane region" description="Helical" evidence="8">
    <location>
        <begin position="303"/>
        <end position="323"/>
    </location>
</feature>
<protein>
    <recommendedName>
        <fullName evidence="11">Cytochrome P450</fullName>
    </recommendedName>
</protein>
<proteinExistence type="inferred from homology"/>
<keyword evidence="10" id="KW-1185">Reference proteome</keyword>
<keyword evidence="5" id="KW-0560">Oxidoreductase</keyword>
<keyword evidence="8" id="KW-0812">Transmembrane</keyword>
<keyword evidence="4 6" id="KW-0408">Iron</keyword>
<dbReference type="Proteomes" id="UP000054821">
    <property type="component" value="Unassembled WGS sequence"/>
</dbReference>
<evidence type="ECO:0000256" key="6">
    <source>
        <dbReference type="PIRSR" id="PIRSR602403-1"/>
    </source>
</evidence>
<comment type="cofactor">
    <cofactor evidence="1 6">
        <name>heme</name>
        <dbReference type="ChEBI" id="CHEBI:30413"/>
    </cofactor>
</comment>
<evidence type="ECO:0000256" key="1">
    <source>
        <dbReference type="ARBA" id="ARBA00001971"/>
    </source>
</evidence>
<keyword evidence="6" id="KW-0349">Heme</keyword>
<dbReference type="RefSeq" id="XP_018663904.2">
    <property type="nucleotide sequence ID" value="XM_018802787.2"/>
</dbReference>
<dbReference type="GO" id="GO:0020037">
    <property type="term" value="F:heme binding"/>
    <property type="evidence" value="ECO:0007669"/>
    <property type="project" value="InterPro"/>
</dbReference>
<evidence type="ECO:0000313" key="10">
    <source>
        <dbReference type="Proteomes" id="UP000054821"/>
    </source>
</evidence>
<dbReference type="InterPro" id="IPR036396">
    <property type="entry name" value="Cyt_P450_sf"/>
</dbReference>
<dbReference type="GO" id="GO:0016705">
    <property type="term" value="F:oxidoreductase activity, acting on paired donors, with incorporation or reduction of molecular oxygen"/>
    <property type="evidence" value="ECO:0007669"/>
    <property type="project" value="InterPro"/>
</dbReference>
<dbReference type="InterPro" id="IPR001128">
    <property type="entry name" value="Cyt_P450"/>
</dbReference>
<dbReference type="Pfam" id="PF00067">
    <property type="entry name" value="p450"/>
    <property type="match status" value="1"/>
</dbReference>
<dbReference type="InterPro" id="IPR053007">
    <property type="entry name" value="CYP450_monoxygenase_sec-met"/>
</dbReference>
<feature type="transmembrane region" description="Helical" evidence="8">
    <location>
        <begin position="12"/>
        <end position="31"/>
    </location>
</feature>
<feature type="binding site" description="axial binding residue" evidence="6">
    <location>
        <position position="456"/>
    </location>
    <ligand>
        <name>heme</name>
        <dbReference type="ChEBI" id="CHEBI:30413"/>
    </ligand>
    <ligandPart>
        <name>Fe</name>
        <dbReference type="ChEBI" id="CHEBI:18248"/>
    </ligandPart>
</feature>
<dbReference type="EMBL" id="JPDN02000017">
    <property type="protein sequence ID" value="PON25587.1"/>
    <property type="molecule type" value="Genomic_DNA"/>
</dbReference>
<dbReference type="SUPFAM" id="SSF48264">
    <property type="entry name" value="Cytochrome P450"/>
    <property type="match status" value="1"/>
</dbReference>
<comment type="caution">
    <text evidence="9">The sequence shown here is derived from an EMBL/GenBank/DDBJ whole genome shotgun (WGS) entry which is preliminary data.</text>
</comment>
<dbReference type="InterPro" id="IPR002403">
    <property type="entry name" value="Cyt_P450_E_grp-IV"/>
</dbReference>
<comment type="similarity">
    <text evidence="2">Belongs to the cytochrome P450 family.</text>
</comment>
<accession>A0A2P4ZMS1</accession>
<keyword evidence="5" id="KW-0503">Monooxygenase</keyword>
<dbReference type="GO" id="GO:0004497">
    <property type="term" value="F:monooxygenase activity"/>
    <property type="evidence" value="ECO:0007669"/>
    <property type="project" value="UniProtKB-KW"/>
</dbReference>
<dbReference type="STRING" id="398673.A0A2P4ZMS1"/>
<dbReference type="CDD" id="cd11040">
    <property type="entry name" value="CYP7_CYP8-like"/>
    <property type="match status" value="1"/>
</dbReference>
<evidence type="ECO:0000313" key="9">
    <source>
        <dbReference type="EMBL" id="PON25587.1"/>
    </source>
</evidence>
<dbReference type="PRINTS" id="PR00465">
    <property type="entry name" value="EP450IV"/>
</dbReference>
<feature type="compositionally biased region" description="Polar residues" evidence="7">
    <location>
        <begin position="526"/>
        <end position="541"/>
    </location>
</feature>
<name>A0A2P4ZMS1_9HYPO</name>
<evidence type="ECO:0000256" key="7">
    <source>
        <dbReference type="SAM" id="MobiDB-lite"/>
    </source>
</evidence>
<sequence length="1006" mass="111058">MMALFDTEPWPISLGTIATVTAGFLSLAFILRYTSGKKLHPSEPIVIQPWVPLIGHLMGMALHGGRYIKQLGLSYPEEPILTLPVPGSRIYVVTEPSLAASVQRNTKTLSMSPLLPEITQRVLGLDERTYNVIGTNLDPEPGEPRGFFADIHDWVYTSLGPGEYVNKLSCEAAQELCLQLRERIGSLDKAADAPQPIDILVWTRHMVTVGTAKYLFGPHNPIAEDPDLEHAFWAFDHGLAGLLIGILPSVIAPKAYSGREKLSAAFCRYLEAGHLDSASLIARGRARIEKEYGMSTDMTARSALSFLFAGIVNTTTTTFWSILRIFADAKLLAETRQEIRQALELSSQRTGPDSLSIGVVKETCPTLVAVYRESLRIGSENFSVRMIKEDTMLADRYFLKKGAVVQISGGVIHANRSIWGQDAEEFNPGRFLKEKSRSDGFHPAAFRGFGGGKTLCPGRDFATNEILMFAAMIIHAVDLVAPGGGSISVPKKNDRVMPVHILEPKYFPEVIVKPRAEEAERHGSSIGPSSSREHSASTPGFESSKLPAMYSMALDELQELESEPLCHRIAARLLVNNCQLLDGRDDETILTDSGRAARDFVDSYAASLAICDLERGSFAIPPVCSKFQESTLARIAPQTKPQLHVTTAEIDDCLEGLAQSDSAWNTWVSYHHKTLRFCEAARADNEKDQNVRVHQRLVDILARLTTQLEEEMGERFRSLNQMFQEVETATANLKPQMNDLKNGFTELDTFFREQIVQKVQRSTDFINHGLEDARNLQILLAMLVDATQTQNHDLVSSHESALQEATQRITTEVDIILSALAAAVTSSTSLHREIEVSQSIAAAVALRQEKIETNMKRLEGLADSLLVQHEGHQERLVHAQQTASNLIDILDSASSSATTLRTSIYNSLGLGSWWPYIFCPLTSLVVGSYGLPPSATRNLMLVSLGEVAGFGVSIAKQYGRDLHTAFTSNKKMPVRANSTIAPDEDIFSYNDLANKEAWRLRFNKNV</sequence>
<keyword evidence="8" id="KW-0472">Membrane</keyword>